<dbReference type="AlphaFoldDB" id="A0AAV3ZK50"/>
<feature type="transmembrane region" description="Helical" evidence="8">
    <location>
        <begin position="139"/>
        <end position="165"/>
    </location>
</feature>
<keyword evidence="7 8" id="KW-0472">Membrane</keyword>
<dbReference type="GO" id="GO:0055064">
    <property type="term" value="P:chloride ion homeostasis"/>
    <property type="evidence" value="ECO:0007669"/>
    <property type="project" value="TreeGrafter"/>
</dbReference>
<feature type="transmembrane region" description="Helical" evidence="8">
    <location>
        <begin position="301"/>
        <end position="318"/>
    </location>
</feature>
<dbReference type="Pfam" id="PF00324">
    <property type="entry name" value="AA_permease"/>
    <property type="match status" value="1"/>
</dbReference>
<feature type="transmembrane region" description="Helical" evidence="8">
    <location>
        <begin position="100"/>
        <end position="119"/>
    </location>
</feature>
<dbReference type="GO" id="GO:0055075">
    <property type="term" value="P:potassium ion homeostasis"/>
    <property type="evidence" value="ECO:0007669"/>
    <property type="project" value="TreeGrafter"/>
</dbReference>
<dbReference type="GO" id="GO:0005886">
    <property type="term" value="C:plasma membrane"/>
    <property type="evidence" value="ECO:0007669"/>
    <property type="project" value="TreeGrafter"/>
</dbReference>
<feature type="domain" description="Amino acid permease/ SLC12A" evidence="9">
    <location>
        <begin position="102"/>
        <end position="383"/>
    </location>
</feature>
<organism evidence="11 12">
    <name type="scientific">Plakobranchus ocellatus</name>
    <dbReference type="NCBI Taxonomy" id="259542"/>
    <lineage>
        <taxon>Eukaryota</taxon>
        <taxon>Metazoa</taxon>
        <taxon>Spiralia</taxon>
        <taxon>Lophotrochozoa</taxon>
        <taxon>Mollusca</taxon>
        <taxon>Gastropoda</taxon>
        <taxon>Heterobranchia</taxon>
        <taxon>Euthyneura</taxon>
        <taxon>Panpulmonata</taxon>
        <taxon>Sacoglossa</taxon>
        <taxon>Placobranchoidea</taxon>
        <taxon>Plakobranchidae</taxon>
        <taxon>Plakobranchus</taxon>
    </lineage>
</organism>
<keyword evidence="4" id="KW-0813">Transport</keyword>
<sequence length="580" mass="64407">MCRVCMLGDRLLSHDSVMFNGTMMCTKDLAGPIFQHYCVDQSNTSEACDYFNNPNTEAKLVKAIPGMPSGIFSHNLLNRYTEVGKVVGTDSDGDESRGEIVAEITTSFMVLLAIYFPSVTGIMAGSNRSGDLADAQKSIPMGTICAIATTSTVYLTSVLFFAGCIEGDVMRDKYGQSIGGSLLIGKLAWPHEWVIVIGSFLSTLGAGLQSLTGAPRLMQAIAKDGVIPFLRIFSVTSKKGEPVRALLMTCCISELGILVGNLDYVAPIITMFFLMCYGFVNMACAMLTLLQTPNWRPRFKFYHWTLSLLGLALCIVMMFISSWYYALVAMFIAFVIYRYIEYKGAEQEWGDGIRGLAMSAARYSLLRLQSGPPHTKNWRPQLLLLMKLDDKLEPKYPKMVLFCSQLKAGKGLVLVNSVLEGDFKERYPDAQAAKQSLSNIIKTYGVKGFWDVIIAKDISEGLCQLIQNAGLGGLRHNSVVVGWPYGWRHDANTKSFRTFLDTVRNVEAAKMALLVPKGINQFPEQGTKVRGTIDVWWIVHILFVHSYGFYREKPQGLGVGKVGRYRQFDCISIKKVENFS</sequence>
<dbReference type="EMBL" id="BLXT01002480">
    <property type="protein sequence ID" value="GFN94911.1"/>
    <property type="molecule type" value="Genomic_DNA"/>
</dbReference>
<dbReference type="InterPro" id="IPR004841">
    <property type="entry name" value="AA-permease/SLC12A_dom"/>
</dbReference>
<evidence type="ECO:0000256" key="8">
    <source>
        <dbReference type="SAM" id="Phobius"/>
    </source>
</evidence>
<dbReference type="InterPro" id="IPR004842">
    <property type="entry name" value="SLC12A_fam"/>
</dbReference>
<protein>
    <recommendedName>
        <fullName evidence="3">Solute carrier family 12 member 9</fullName>
    </recommendedName>
</protein>
<proteinExistence type="inferred from homology"/>
<comment type="subcellular location">
    <subcellularLocation>
        <location evidence="1">Membrane</location>
        <topology evidence="1">Multi-pass membrane protein</topology>
    </subcellularLocation>
</comment>
<dbReference type="Proteomes" id="UP000735302">
    <property type="component" value="Unassembled WGS sequence"/>
</dbReference>
<name>A0AAV3ZK50_9GAST</name>
<dbReference type="GO" id="GO:1990573">
    <property type="term" value="P:potassium ion import across plasma membrane"/>
    <property type="evidence" value="ECO:0007669"/>
    <property type="project" value="TreeGrafter"/>
</dbReference>
<dbReference type="InterPro" id="IPR018491">
    <property type="entry name" value="SLC12_C"/>
</dbReference>
<evidence type="ECO:0000313" key="12">
    <source>
        <dbReference type="Proteomes" id="UP000735302"/>
    </source>
</evidence>
<keyword evidence="12" id="KW-1185">Reference proteome</keyword>
<dbReference type="FunFam" id="1.20.1740.10:FF:000013">
    <property type="entry name" value="Solute carrier family 12 member"/>
    <property type="match status" value="1"/>
</dbReference>
<dbReference type="GO" id="GO:0015379">
    <property type="term" value="F:potassium:chloride symporter activity"/>
    <property type="evidence" value="ECO:0007669"/>
    <property type="project" value="TreeGrafter"/>
</dbReference>
<dbReference type="Pfam" id="PF03522">
    <property type="entry name" value="SLC12"/>
    <property type="match status" value="1"/>
</dbReference>
<evidence type="ECO:0000256" key="7">
    <source>
        <dbReference type="ARBA" id="ARBA00023136"/>
    </source>
</evidence>
<comment type="caution">
    <text evidence="11">The sequence shown here is derived from an EMBL/GenBank/DDBJ whole genome shotgun (WGS) entry which is preliminary data.</text>
</comment>
<keyword evidence="6 8" id="KW-1133">Transmembrane helix</keyword>
<evidence type="ECO:0000256" key="1">
    <source>
        <dbReference type="ARBA" id="ARBA00004141"/>
    </source>
</evidence>
<dbReference type="PANTHER" id="PTHR11827:SF73">
    <property type="entry name" value="KAZACHOC, ISOFORM G"/>
    <property type="match status" value="1"/>
</dbReference>
<dbReference type="GO" id="GO:0007268">
    <property type="term" value="P:chemical synaptic transmission"/>
    <property type="evidence" value="ECO:0007669"/>
    <property type="project" value="TreeGrafter"/>
</dbReference>
<evidence type="ECO:0000259" key="9">
    <source>
        <dbReference type="Pfam" id="PF00324"/>
    </source>
</evidence>
<accession>A0AAV3ZK50</accession>
<dbReference type="PANTHER" id="PTHR11827">
    <property type="entry name" value="SOLUTE CARRIER FAMILY 12, CATION COTRANSPORTERS"/>
    <property type="match status" value="1"/>
</dbReference>
<keyword evidence="5 8" id="KW-0812">Transmembrane</keyword>
<evidence type="ECO:0000256" key="2">
    <source>
        <dbReference type="ARBA" id="ARBA00010593"/>
    </source>
</evidence>
<evidence type="ECO:0000256" key="6">
    <source>
        <dbReference type="ARBA" id="ARBA00022989"/>
    </source>
</evidence>
<feature type="domain" description="SLC12A transporter C-terminal" evidence="10">
    <location>
        <begin position="397"/>
        <end position="515"/>
    </location>
</feature>
<feature type="transmembrane region" description="Helical" evidence="8">
    <location>
        <begin position="268"/>
        <end position="289"/>
    </location>
</feature>
<evidence type="ECO:0000256" key="4">
    <source>
        <dbReference type="ARBA" id="ARBA00022448"/>
    </source>
</evidence>
<dbReference type="GO" id="GO:0045202">
    <property type="term" value="C:synapse"/>
    <property type="evidence" value="ECO:0007669"/>
    <property type="project" value="GOC"/>
</dbReference>
<reference evidence="11 12" key="1">
    <citation type="journal article" date="2021" name="Elife">
        <title>Chloroplast acquisition without the gene transfer in kleptoplastic sea slugs, Plakobranchus ocellatus.</title>
        <authorList>
            <person name="Maeda T."/>
            <person name="Takahashi S."/>
            <person name="Yoshida T."/>
            <person name="Shimamura S."/>
            <person name="Takaki Y."/>
            <person name="Nagai Y."/>
            <person name="Toyoda A."/>
            <person name="Suzuki Y."/>
            <person name="Arimoto A."/>
            <person name="Ishii H."/>
            <person name="Satoh N."/>
            <person name="Nishiyama T."/>
            <person name="Hasebe M."/>
            <person name="Maruyama T."/>
            <person name="Minagawa J."/>
            <person name="Obokata J."/>
            <person name="Shigenobu S."/>
        </authorList>
    </citation>
    <scope>NUCLEOTIDE SEQUENCE [LARGE SCALE GENOMIC DNA]</scope>
</reference>
<gene>
    <name evidence="11" type="ORF">PoB_002141700</name>
</gene>
<evidence type="ECO:0000313" key="11">
    <source>
        <dbReference type="EMBL" id="GFN94911.1"/>
    </source>
</evidence>
<dbReference type="GO" id="GO:0006884">
    <property type="term" value="P:cell volume homeostasis"/>
    <property type="evidence" value="ECO:0007669"/>
    <property type="project" value="TreeGrafter"/>
</dbReference>
<evidence type="ECO:0000256" key="5">
    <source>
        <dbReference type="ARBA" id="ARBA00022692"/>
    </source>
</evidence>
<dbReference type="Gene3D" id="1.20.1740.10">
    <property type="entry name" value="Amino acid/polyamine transporter I"/>
    <property type="match status" value="1"/>
</dbReference>
<comment type="similarity">
    <text evidence="2">Belongs to the SLC12A transporter family.</text>
</comment>
<evidence type="ECO:0000256" key="3">
    <source>
        <dbReference type="ARBA" id="ARBA00019359"/>
    </source>
</evidence>
<evidence type="ECO:0000259" key="10">
    <source>
        <dbReference type="Pfam" id="PF03522"/>
    </source>
</evidence>